<dbReference type="AlphaFoldDB" id="A0AAV3NSN9"/>
<organism evidence="2 3">
    <name type="scientific">Lithospermum erythrorhizon</name>
    <name type="common">Purple gromwell</name>
    <name type="synonym">Lithospermum officinale var. erythrorhizon</name>
    <dbReference type="NCBI Taxonomy" id="34254"/>
    <lineage>
        <taxon>Eukaryota</taxon>
        <taxon>Viridiplantae</taxon>
        <taxon>Streptophyta</taxon>
        <taxon>Embryophyta</taxon>
        <taxon>Tracheophyta</taxon>
        <taxon>Spermatophyta</taxon>
        <taxon>Magnoliopsida</taxon>
        <taxon>eudicotyledons</taxon>
        <taxon>Gunneridae</taxon>
        <taxon>Pentapetalae</taxon>
        <taxon>asterids</taxon>
        <taxon>lamiids</taxon>
        <taxon>Boraginales</taxon>
        <taxon>Boraginaceae</taxon>
        <taxon>Boraginoideae</taxon>
        <taxon>Lithospermeae</taxon>
        <taxon>Lithospermum</taxon>
    </lineage>
</organism>
<comment type="caution">
    <text evidence="2">The sequence shown here is derived from an EMBL/GenBank/DDBJ whole genome shotgun (WGS) entry which is preliminary data.</text>
</comment>
<evidence type="ECO:0000313" key="3">
    <source>
        <dbReference type="Proteomes" id="UP001454036"/>
    </source>
</evidence>
<dbReference type="PANTHER" id="PTHR34057">
    <property type="entry name" value="ELONGATION FACTOR"/>
    <property type="match status" value="1"/>
</dbReference>
<feature type="region of interest" description="Disordered" evidence="1">
    <location>
        <begin position="414"/>
        <end position="452"/>
    </location>
</feature>
<dbReference type="PANTHER" id="PTHR34057:SF10">
    <property type="entry name" value="TRANSPOSASE, PTTA_EN_SPM, PLANT"/>
    <property type="match status" value="1"/>
</dbReference>
<evidence type="ECO:0000313" key="2">
    <source>
        <dbReference type="EMBL" id="GAA0142404.1"/>
    </source>
</evidence>
<evidence type="ECO:0000256" key="1">
    <source>
        <dbReference type="SAM" id="MobiDB-lite"/>
    </source>
</evidence>
<dbReference type="Proteomes" id="UP001454036">
    <property type="component" value="Unassembled WGS sequence"/>
</dbReference>
<dbReference type="InterPro" id="IPR038745">
    <property type="entry name" value="AT4G37440-like"/>
</dbReference>
<dbReference type="EMBL" id="BAABME010000393">
    <property type="protein sequence ID" value="GAA0142404.1"/>
    <property type="molecule type" value="Genomic_DNA"/>
</dbReference>
<accession>A0AAV3NSN9</accession>
<reference evidence="2 3" key="1">
    <citation type="submission" date="2024-01" db="EMBL/GenBank/DDBJ databases">
        <title>The complete chloroplast genome sequence of Lithospermum erythrorhizon: insights into the phylogenetic relationship among Boraginaceae species and the maternal lineages of purple gromwells.</title>
        <authorList>
            <person name="Okada T."/>
            <person name="Watanabe K."/>
        </authorList>
    </citation>
    <scope>NUCLEOTIDE SEQUENCE [LARGE SCALE GENOMIC DNA]</scope>
</reference>
<feature type="compositionally biased region" description="Basic residues" evidence="1">
    <location>
        <begin position="442"/>
        <end position="452"/>
    </location>
</feature>
<sequence length="452" mass="51429">MEAPDNKVQVAVKQVENKYQTCVSNYEDHTFELDASLGEHAGKGNTRRTKESDLVNIGHSEQNDLVEEKYQDSTESSSSFDDVFGDENGGVVSDDEAVSDFREGDSFDRHVELFRMRKKRLTSHWRTYIQPLMWRCKWVELKIKNLNMQERNYAKELTKYDQEESLQNLCTREVPFSGGSRRHQILKRKRRKRIEDRVDVKTYMSQHNVFSFYENNKAPADGICFHDEGRNLENRKSNDEFELDDKSSWLESSEIDESLEVEVRKIAGLKGQVSKLKTRLDKVISVNAGNLSYTGNPSLLVPCNALTSSGPDSASPNNGDRVAVGSSYIASQLISQHHVGDVVLPESAVSSHGEVTHLSDKIESTNQPELDGPCHIEDEILIYNETVRDGMNNFDEVNMQPPAAVEVDQGNPISLDSNMLTDDQPPTRMRSISKLITPNTRKSQRKRRRRRS</sequence>
<dbReference type="CDD" id="cd11650">
    <property type="entry name" value="AT4G37440_like"/>
    <property type="match status" value="1"/>
</dbReference>
<protein>
    <submittedName>
        <fullName evidence="2">Uncharacterized protein</fullName>
    </submittedName>
</protein>
<proteinExistence type="predicted"/>
<keyword evidence="3" id="KW-1185">Reference proteome</keyword>
<gene>
    <name evidence="2" type="ORF">LIER_03311</name>
</gene>
<name>A0AAV3NSN9_LITER</name>